<dbReference type="Proteomes" id="UP000036867">
    <property type="component" value="Unassembled WGS sequence"/>
</dbReference>
<reference evidence="4" key="1">
    <citation type="submission" date="2015-08" db="EMBL/GenBank/DDBJ databases">
        <title>Fjat-10028 dsm 16317.</title>
        <authorList>
            <person name="Liu B."/>
            <person name="Wang J."/>
            <person name="Zhu Y."/>
            <person name="Liu G."/>
            <person name="Chen Q."/>
            <person name="Chen Z."/>
            <person name="Lan J."/>
            <person name="Che J."/>
            <person name="Ge C."/>
            <person name="Shi H."/>
            <person name="Pan Z."/>
            <person name="Liu X."/>
        </authorList>
    </citation>
    <scope>NUCLEOTIDE SEQUENCE [LARGE SCALE GENOMIC DNA]</scope>
    <source>
        <strain evidence="4">DSM 16317</strain>
    </source>
</reference>
<keyword evidence="2" id="KW-0472">Membrane</keyword>
<dbReference type="Pfam" id="PF10101">
    <property type="entry name" value="DUF2339"/>
    <property type="match status" value="1"/>
</dbReference>
<feature type="transmembrane region" description="Helical" evidence="2">
    <location>
        <begin position="84"/>
        <end position="105"/>
    </location>
</feature>
<dbReference type="EMBL" id="LILB01000005">
    <property type="protein sequence ID" value="KOO48739.1"/>
    <property type="molecule type" value="Genomic_DNA"/>
</dbReference>
<evidence type="ECO:0000313" key="3">
    <source>
        <dbReference type="EMBL" id="KOO48739.1"/>
    </source>
</evidence>
<feature type="transmembrane region" description="Helical" evidence="2">
    <location>
        <begin position="200"/>
        <end position="216"/>
    </location>
</feature>
<feature type="transmembrane region" description="Helical" evidence="2">
    <location>
        <begin position="426"/>
        <end position="445"/>
    </location>
</feature>
<keyword evidence="1" id="KW-0175">Coiled coil</keyword>
<feature type="transmembrane region" description="Helical" evidence="2">
    <location>
        <begin position="497"/>
        <end position="515"/>
    </location>
</feature>
<feature type="transmembrane region" description="Helical" evidence="2">
    <location>
        <begin position="149"/>
        <end position="169"/>
    </location>
</feature>
<dbReference type="GeneID" id="301136414"/>
<feature type="transmembrane region" description="Helical" evidence="2">
    <location>
        <begin position="648"/>
        <end position="668"/>
    </location>
</feature>
<evidence type="ECO:0000256" key="1">
    <source>
        <dbReference type="SAM" id="Coils"/>
    </source>
</evidence>
<dbReference type="STRING" id="263475.AMD00_09900"/>
<feature type="transmembrane region" description="Helical" evidence="2">
    <location>
        <begin position="329"/>
        <end position="347"/>
    </location>
</feature>
<organism evidence="3 4">
    <name type="scientific">Viridibacillus arvi</name>
    <dbReference type="NCBI Taxonomy" id="263475"/>
    <lineage>
        <taxon>Bacteria</taxon>
        <taxon>Bacillati</taxon>
        <taxon>Bacillota</taxon>
        <taxon>Bacilli</taxon>
        <taxon>Bacillales</taxon>
        <taxon>Caryophanaceae</taxon>
        <taxon>Viridibacillus</taxon>
    </lineage>
</organism>
<evidence type="ECO:0000256" key="2">
    <source>
        <dbReference type="SAM" id="Phobius"/>
    </source>
</evidence>
<feature type="transmembrane region" description="Helical" evidence="2">
    <location>
        <begin position="465"/>
        <end position="485"/>
    </location>
</feature>
<feature type="transmembrane region" description="Helical" evidence="2">
    <location>
        <begin position="592"/>
        <end position="611"/>
    </location>
</feature>
<evidence type="ECO:0000313" key="4">
    <source>
        <dbReference type="Proteomes" id="UP000036867"/>
    </source>
</evidence>
<feature type="transmembrane region" description="Helical" evidence="2">
    <location>
        <begin position="303"/>
        <end position="323"/>
    </location>
</feature>
<feature type="transmembrane region" description="Helical" evidence="2">
    <location>
        <begin position="554"/>
        <end position="572"/>
    </location>
</feature>
<dbReference type="PANTHER" id="PTHR38434">
    <property type="entry name" value="BLL2549 PROTEIN"/>
    <property type="match status" value="1"/>
</dbReference>
<proteinExistence type="predicted"/>
<protein>
    <recommendedName>
        <fullName evidence="5">DUF2339 domain-containing protein</fullName>
    </recommendedName>
</protein>
<dbReference type="PANTHER" id="PTHR38434:SF1">
    <property type="entry name" value="BLL2549 PROTEIN"/>
    <property type="match status" value="1"/>
</dbReference>
<feature type="transmembrane region" description="Helical" evidence="2">
    <location>
        <begin position="117"/>
        <end position="137"/>
    </location>
</feature>
<feature type="transmembrane region" description="Helical" evidence="2">
    <location>
        <begin position="674"/>
        <end position="692"/>
    </location>
</feature>
<dbReference type="AlphaFoldDB" id="A0A0M0LCC9"/>
<keyword evidence="4" id="KW-1185">Reference proteome</keyword>
<keyword evidence="2" id="KW-1133">Transmembrane helix</keyword>
<feature type="transmembrane region" description="Helical" evidence="2">
    <location>
        <begin position="248"/>
        <end position="267"/>
    </location>
</feature>
<gene>
    <name evidence="3" type="ORF">AMD00_09900</name>
</gene>
<sequence>MHSNNLEKRLIELEQEVSILKREMAQLQNQIDPRTKRVEKAEIIHTEMKTVIKNELLKQQPVQKVEVNKTPLQEPKKEMSIEEMLVWSLPKVFMIMIVFGVLWGLKLISDYGILANGFKIALAYVFSLVLVGLAYFMEYKKKRQKALYITLYGGAFIIGILTTAAGAILYDVLPLFIALIVAILYIAYGIVISYMKKSEVLTVFVAFTSLLLPYLLEYMAFGETIILGFIVLLFACLQIVIWKHRQIIALYTGLLFSQMAVLIVGFMNNYQEIAFGCTFLIVLGIFLYSWIRFYEAEQKISTLYESLLFSIGMISLFFINLIAVNYTSFFLLVYMIGFIALGSYAYLKKQRRLIDVFSTVALVAVMNFFVQLEVATNLKEFLLPFTAFISLLLALRLRASMMKVTNSLIFTIIVLFVFLDSSVEPFWRFENINQLLMIVYMLVLFKIANRPKTKLGRFEKAMQEFAILEIVPILISFYVFAYIAKVDYGYFHIEGELPYFLLIVLAVTTITVLLIKEKFIGRFLPVVFLFSFCYSMVYVLPVYDISDQVVAKNIFLRIVYVVIFSYILYSNYKGKNYFGKWQEILRKSVEPIISIGLLVNMIAVITLLSQIHTVHYFGERFLYTGHTIIILITACIALWISSKGQQKFIRYTGYSLLVFGIAKLIFFDLSYLDLLIRAILFISIGGFGLWLSNKLLQKEDL</sequence>
<dbReference type="InterPro" id="IPR019286">
    <property type="entry name" value="DUF2339_TM"/>
</dbReference>
<accession>A0A0M0LCC9</accession>
<name>A0A0M0LCC9_9BACL</name>
<feature type="coiled-coil region" evidence="1">
    <location>
        <begin position="3"/>
        <end position="30"/>
    </location>
</feature>
<dbReference type="RefSeq" id="WP_053416924.1">
    <property type="nucleotide sequence ID" value="NZ_LILB01000005.1"/>
</dbReference>
<dbReference type="OrthoDB" id="1805246at2"/>
<dbReference type="CDD" id="cd14686">
    <property type="entry name" value="bZIP"/>
    <property type="match status" value="1"/>
</dbReference>
<feature type="transmembrane region" description="Helical" evidence="2">
    <location>
        <begin position="354"/>
        <end position="375"/>
    </location>
</feature>
<comment type="caution">
    <text evidence="3">The sequence shown here is derived from an EMBL/GenBank/DDBJ whole genome shotgun (WGS) entry which is preliminary data.</text>
</comment>
<keyword evidence="2" id="KW-0812">Transmembrane</keyword>
<evidence type="ECO:0008006" key="5">
    <source>
        <dbReference type="Google" id="ProtNLM"/>
    </source>
</evidence>
<feature type="transmembrane region" description="Helical" evidence="2">
    <location>
        <begin position="404"/>
        <end position="420"/>
    </location>
</feature>
<feature type="transmembrane region" description="Helical" evidence="2">
    <location>
        <begin position="222"/>
        <end position="241"/>
    </location>
</feature>
<feature type="transmembrane region" description="Helical" evidence="2">
    <location>
        <begin position="522"/>
        <end position="542"/>
    </location>
</feature>
<feature type="transmembrane region" description="Helical" evidence="2">
    <location>
        <begin position="175"/>
        <end position="193"/>
    </location>
</feature>
<feature type="transmembrane region" description="Helical" evidence="2">
    <location>
        <begin position="273"/>
        <end position="291"/>
    </location>
</feature>
<feature type="transmembrane region" description="Helical" evidence="2">
    <location>
        <begin position="381"/>
        <end position="397"/>
    </location>
</feature>
<dbReference type="PATRIC" id="fig|263475.3.peg.3190"/>
<feature type="transmembrane region" description="Helical" evidence="2">
    <location>
        <begin position="623"/>
        <end position="641"/>
    </location>
</feature>